<dbReference type="Proteomes" id="UP000789920">
    <property type="component" value="Unassembled WGS sequence"/>
</dbReference>
<organism evidence="1 2">
    <name type="scientific">Racocetra persica</name>
    <dbReference type="NCBI Taxonomy" id="160502"/>
    <lineage>
        <taxon>Eukaryota</taxon>
        <taxon>Fungi</taxon>
        <taxon>Fungi incertae sedis</taxon>
        <taxon>Mucoromycota</taxon>
        <taxon>Glomeromycotina</taxon>
        <taxon>Glomeromycetes</taxon>
        <taxon>Diversisporales</taxon>
        <taxon>Gigasporaceae</taxon>
        <taxon>Racocetra</taxon>
    </lineage>
</organism>
<sequence length="87" mass="9835">APVWLFFEPPFEEDGKQKAKCSLCAHDKYLIITCGSTTKALVKWIASKSLSFVIVESENFQELVKLIKVLDDVEVSFVSTVKRDLLN</sequence>
<gene>
    <name evidence="1" type="ORF">RPERSI_LOCUS24154</name>
</gene>
<comment type="caution">
    <text evidence="1">The sequence shown here is derived from an EMBL/GenBank/DDBJ whole genome shotgun (WGS) entry which is preliminary data.</text>
</comment>
<keyword evidence="2" id="KW-1185">Reference proteome</keyword>
<feature type="non-terminal residue" evidence="1">
    <location>
        <position position="1"/>
    </location>
</feature>
<name>A0ACA9RYA6_9GLOM</name>
<evidence type="ECO:0000313" key="1">
    <source>
        <dbReference type="EMBL" id="CAG8815177.1"/>
    </source>
</evidence>
<proteinExistence type="predicted"/>
<reference evidence="1" key="1">
    <citation type="submission" date="2021-06" db="EMBL/GenBank/DDBJ databases">
        <authorList>
            <person name="Kallberg Y."/>
            <person name="Tangrot J."/>
            <person name="Rosling A."/>
        </authorList>
    </citation>
    <scope>NUCLEOTIDE SEQUENCE</scope>
    <source>
        <strain evidence="1">MA461A</strain>
    </source>
</reference>
<accession>A0ACA9RYA6</accession>
<dbReference type="EMBL" id="CAJVQC010076995">
    <property type="protein sequence ID" value="CAG8815177.1"/>
    <property type="molecule type" value="Genomic_DNA"/>
</dbReference>
<evidence type="ECO:0000313" key="2">
    <source>
        <dbReference type="Proteomes" id="UP000789920"/>
    </source>
</evidence>
<protein>
    <submittedName>
        <fullName evidence="1">12439_t:CDS:1</fullName>
    </submittedName>
</protein>